<dbReference type="EMBL" id="ARYL01000009">
    <property type="protein sequence ID" value="KDA03031.1"/>
    <property type="molecule type" value="Genomic_DNA"/>
</dbReference>
<evidence type="ECO:0000256" key="1">
    <source>
        <dbReference type="SAM" id="SignalP"/>
    </source>
</evidence>
<dbReference type="SUPFAM" id="SSF74653">
    <property type="entry name" value="TolA/TonB C-terminal domain"/>
    <property type="match status" value="1"/>
</dbReference>
<evidence type="ECO:0000259" key="2">
    <source>
        <dbReference type="PROSITE" id="PS52015"/>
    </source>
</evidence>
<dbReference type="Pfam" id="PF03544">
    <property type="entry name" value="TonB_C"/>
    <property type="match status" value="1"/>
</dbReference>
<dbReference type="RefSeq" id="WP_035537209.1">
    <property type="nucleotide sequence ID" value="NZ_ARYL01000009.1"/>
</dbReference>
<dbReference type="Proteomes" id="UP000024942">
    <property type="component" value="Unassembled WGS sequence"/>
</dbReference>
<keyword evidence="4" id="KW-1185">Reference proteome</keyword>
<feature type="chain" id="PRO_5001578597" evidence="1">
    <location>
        <begin position="19"/>
        <end position="134"/>
    </location>
</feature>
<feature type="domain" description="TonB C-terminal" evidence="2">
    <location>
        <begin position="22"/>
        <end position="120"/>
    </location>
</feature>
<organism evidence="3 4">
    <name type="scientific">Hyphomonas oceanitis SCH89</name>
    <dbReference type="NCBI Taxonomy" id="1280953"/>
    <lineage>
        <taxon>Bacteria</taxon>
        <taxon>Pseudomonadati</taxon>
        <taxon>Pseudomonadota</taxon>
        <taxon>Alphaproteobacteria</taxon>
        <taxon>Hyphomonadales</taxon>
        <taxon>Hyphomonadaceae</taxon>
        <taxon>Hyphomonas</taxon>
    </lineage>
</organism>
<dbReference type="AlphaFoldDB" id="A0A059G890"/>
<dbReference type="STRING" id="1280953.HOC_07639"/>
<dbReference type="GO" id="GO:0055085">
    <property type="term" value="P:transmembrane transport"/>
    <property type="evidence" value="ECO:0007669"/>
    <property type="project" value="InterPro"/>
</dbReference>
<name>A0A059G890_9PROT</name>
<dbReference type="InterPro" id="IPR037682">
    <property type="entry name" value="TonB_C"/>
</dbReference>
<sequence>MKSLIALALLALPYVAIAKPDITTIEAEVLEPPRPVFPLIASLLGVSGYCEVRFSVRDYGDTIKIEDAACTSPIFCDAAINAIMKTRYKVTDEEGTKVPGRRDNIVYPMSFLLNRDAQLPNDLETLACAAGLTS</sequence>
<dbReference type="PROSITE" id="PS52015">
    <property type="entry name" value="TONB_CTD"/>
    <property type="match status" value="1"/>
</dbReference>
<proteinExistence type="predicted"/>
<dbReference type="eggNOG" id="ENOG5031927">
    <property type="taxonomic scope" value="Bacteria"/>
</dbReference>
<feature type="signal peptide" evidence="1">
    <location>
        <begin position="1"/>
        <end position="18"/>
    </location>
</feature>
<gene>
    <name evidence="3" type="ORF">HOC_07639</name>
</gene>
<dbReference type="PATRIC" id="fig|1280953.3.peg.1549"/>
<keyword evidence="1" id="KW-0732">Signal</keyword>
<dbReference type="Gene3D" id="3.30.1150.10">
    <property type="match status" value="1"/>
</dbReference>
<evidence type="ECO:0000313" key="4">
    <source>
        <dbReference type="Proteomes" id="UP000024942"/>
    </source>
</evidence>
<protein>
    <submittedName>
        <fullName evidence="3">TonB family protein</fullName>
    </submittedName>
</protein>
<dbReference type="OrthoDB" id="7630804at2"/>
<accession>A0A059G890</accession>
<evidence type="ECO:0000313" key="3">
    <source>
        <dbReference type="EMBL" id="KDA03031.1"/>
    </source>
</evidence>
<reference evidence="3 4" key="1">
    <citation type="journal article" date="2014" name="Antonie Van Leeuwenhoek">
        <title>Hyphomonas beringensis sp. nov. and Hyphomonas chukchiensis sp. nov., isolated from surface seawater of the Bering Sea and Chukchi Sea.</title>
        <authorList>
            <person name="Li C."/>
            <person name="Lai Q."/>
            <person name="Li G."/>
            <person name="Dong C."/>
            <person name="Wang J."/>
            <person name="Liao Y."/>
            <person name="Shao Z."/>
        </authorList>
    </citation>
    <scope>NUCLEOTIDE SEQUENCE [LARGE SCALE GENOMIC DNA]</scope>
    <source>
        <strain evidence="3 4">SCH89</strain>
    </source>
</reference>
<comment type="caution">
    <text evidence="3">The sequence shown here is derived from an EMBL/GenBank/DDBJ whole genome shotgun (WGS) entry which is preliminary data.</text>
</comment>